<comment type="caution">
    <text evidence="3">The sequence shown here is derived from an EMBL/GenBank/DDBJ whole genome shotgun (WGS) entry which is preliminary data.</text>
</comment>
<reference evidence="4" key="1">
    <citation type="journal article" date="2019" name="Int. J. Syst. Evol. Microbiol.">
        <title>The Global Catalogue of Microorganisms (GCM) 10K type strain sequencing project: providing services to taxonomists for standard genome sequencing and annotation.</title>
        <authorList>
            <consortium name="The Broad Institute Genomics Platform"/>
            <consortium name="The Broad Institute Genome Sequencing Center for Infectious Disease"/>
            <person name="Wu L."/>
            <person name="Ma J."/>
        </authorList>
    </citation>
    <scope>NUCLEOTIDE SEQUENCE [LARGE SCALE GENOMIC DNA]</scope>
    <source>
        <strain evidence="4">NBRC 102520</strain>
    </source>
</reference>
<feature type="region of interest" description="Disordered" evidence="1">
    <location>
        <begin position="283"/>
        <end position="326"/>
    </location>
</feature>
<dbReference type="InterPro" id="IPR025295">
    <property type="entry name" value="eCIS_core_dom"/>
</dbReference>
<keyword evidence="4" id="KW-1185">Reference proteome</keyword>
<proteinExistence type="predicted"/>
<feature type="compositionally biased region" description="Low complexity" evidence="1">
    <location>
        <begin position="8"/>
        <end position="17"/>
    </location>
</feature>
<sequence length="519" mass="54254">MQSFVKLARSANRSSSVRPPPRVASIARGQQLVMRSACACGGTCPRCAGEEFDKLQPKLTVNEPGDAFEREADRVADHIVSGVAPPLTEAGHGSSRIQRMCADCEDEEELQLVQRKIGSGADIAISPGTQSYIQSMTNGGAALSGPEAQYYESRFGRSFGDVRIHTGGAADRAAKSINARAFTIGSNIAFADGEHDFASTSGRRLMAHELTHTVQQSAGVGYVQRGSSGLFGGKCCNPAMRVEWALVGDGVWKKLEPGDCTGALEDCDGMTCGGGFYRVEDRQGGSCSTPHHDDATFTPRRWTPSAAGPNAHSPTAEGSKAGDTPPNYVYDSASTAQCPNGVRTISVDFVTLAGATTSAATELAAANRLFSSCCIRFVTGATPPRETLATTQGWLGGDTDLSWSTGCASVTAEEKAMWDGGMSSHGLSSRMRVYLVDTMTPNSAAGYSTPPFCATGPAAPYVNHVVLSNAVTNTINPLAHEFGHILLNSGDHTTAPNLMGASGGTVLSPTDCATCYANA</sequence>
<dbReference type="RefSeq" id="WP_284269094.1">
    <property type="nucleotide sequence ID" value="NZ_BSOW01000016.1"/>
</dbReference>
<feature type="region of interest" description="Disordered" evidence="1">
    <location>
        <begin position="1"/>
        <end position="23"/>
    </location>
</feature>
<name>A0ABQ6B5S8_9BRAD</name>
<evidence type="ECO:0000313" key="4">
    <source>
        <dbReference type="Proteomes" id="UP001156905"/>
    </source>
</evidence>
<dbReference type="Proteomes" id="UP001156905">
    <property type="component" value="Unassembled WGS sequence"/>
</dbReference>
<protein>
    <recommendedName>
        <fullName evidence="2">eCIS core domain-containing protein</fullName>
    </recommendedName>
</protein>
<evidence type="ECO:0000313" key="3">
    <source>
        <dbReference type="EMBL" id="GLR87966.1"/>
    </source>
</evidence>
<accession>A0ABQ6B5S8</accession>
<organism evidence="3 4">
    <name type="scientific">Bradyrhizobium iriomotense</name>
    <dbReference type="NCBI Taxonomy" id="441950"/>
    <lineage>
        <taxon>Bacteria</taxon>
        <taxon>Pseudomonadati</taxon>
        <taxon>Pseudomonadota</taxon>
        <taxon>Alphaproteobacteria</taxon>
        <taxon>Hyphomicrobiales</taxon>
        <taxon>Nitrobacteraceae</taxon>
        <taxon>Bradyrhizobium</taxon>
    </lineage>
</organism>
<dbReference type="Pfam" id="PF13699">
    <property type="entry name" value="eCIS_core"/>
    <property type="match status" value="1"/>
</dbReference>
<gene>
    <name evidence="3" type="ORF">GCM10007857_46780</name>
</gene>
<evidence type="ECO:0000256" key="1">
    <source>
        <dbReference type="SAM" id="MobiDB-lite"/>
    </source>
</evidence>
<evidence type="ECO:0000259" key="2">
    <source>
        <dbReference type="Pfam" id="PF13699"/>
    </source>
</evidence>
<dbReference type="EMBL" id="BSOW01000016">
    <property type="protein sequence ID" value="GLR87966.1"/>
    <property type="molecule type" value="Genomic_DNA"/>
</dbReference>
<feature type="domain" description="eCIS core" evidence="2">
    <location>
        <begin position="148"/>
        <end position="219"/>
    </location>
</feature>